<dbReference type="EMBL" id="BAABHD010000029">
    <property type="protein sequence ID" value="GAA4457724.1"/>
    <property type="molecule type" value="Genomic_DNA"/>
</dbReference>
<name>A0ABP8MXC0_9BACT</name>
<proteinExistence type="predicted"/>
<reference evidence="3" key="1">
    <citation type="journal article" date="2019" name="Int. J. Syst. Evol. Microbiol.">
        <title>The Global Catalogue of Microorganisms (GCM) 10K type strain sequencing project: providing services to taxonomists for standard genome sequencing and annotation.</title>
        <authorList>
            <consortium name="The Broad Institute Genomics Platform"/>
            <consortium name="The Broad Institute Genome Sequencing Center for Infectious Disease"/>
            <person name="Wu L."/>
            <person name="Ma J."/>
        </authorList>
    </citation>
    <scope>NUCLEOTIDE SEQUENCE [LARGE SCALE GENOMIC DNA]</scope>
    <source>
        <strain evidence="3">JCM 17927</strain>
    </source>
</reference>
<dbReference type="Proteomes" id="UP001501175">
    <property type="component" value="Unassembled WGS sequence"/>
</dbReference>
<evidence type="ECO:0000313" key="3">
    <source>
        <dbReference type="Proteomes" id="UP001501175"/>
    </source>
</evidence>
<comment type="caution">
    <text evidence="2">The sequence shown here is derived from an EMBL/GenBank/DDBJ whole genome shotgun (WGS) entry which is preliminary data.</text>
</comment>
<dbReference type="Gene3D" id="1.10.10.10">
    <property type="entry name" value="Winged helix-like DNA-binding domain superfamily/Winged helix DNA-binding domain"/>
    <property type="match status" value="1"/>
</dbReference>
<evidence type="ECO:0008006" key="4">
    <source>
        <dbReference type="Google" id="ProtNLM"/>
    </source>
</evidence>
<feature type="region of interest" description="Disordered" evidence="1">
    <location>
        <begin position="125"/>
        <end position="167"/>
    </location>
</feature>
<feature type="compositionally biased region" description="Basic residues" evidence="1">
    <location>
        <begin position="144"/>
        <end position="167"/>
    </location>
</feature>
<evidence type="ECO:0000256" key="1">
    <source>
        <dbReference type="SAM" id="MobiDB-lite"/>
    </source>
</evidence>
<organism evidence="2 3">
    <name type="scientific">Nibrella saemangeumensis</name>
    <dbReference type="NCBI Taxonomy" id="1084526"/>
    <lineage>
        <taxon>Bacteria</taxon>
        <taxon>Pseudomonadati</taxon>
        <taxon>Bacteroidota</taxon>
        <taxon>Cytophagia</taxon>
        <taxon>Cytophagales</taxon>
        <taxon>Spirosomataceae</taxon>
        <taxon>Nibrella</taxon>
    </lineage>
</organism>
<sequence length="167" mass="18491">MGAKYKPKDYEVLRRRCVALWQDGLKQKAIAAALGITQGGVSRTLTKFKQQGEAALQYRKPTGAPPRLTQEQVAQLVEELSKGPQHHGFAGEVWTRKRVKAVIEQLFEVSYDVSQVGRILKKVGWTGTPGRSAEASKEGPPTKARSRARVARRAPTGTKKKRSRRTG</sequence>
<dbReference type="InterPro" id="IPR009057">
    <property type="entry name" value="Homeodomain-like_sf"/>
</dbReference>
<dbReference type="RefSeq" id="WP_345244566.1">
    <property type="nucleotide sequence ID" value="NZ_BAABHD010000029.1"/>
</dbReference>
<protein>
    <recommendedName>
        <fullName evidence="4">Transposase</fullName>
    </recommendedName>
</protein>
<accession>A0ABP8MXC0</accession>
<dbReference type="Pfam" id="PF13565">
    <property type="entry name" value="HTH_32"/>
    <property type="match status" value="1"/>
</dbReference>
<dbReference type="InterPro" id="IPR036388">
    <property type="entry name" value="WH-like_DNA-bd_sf"/>
</dbReference>
<evidence type="ECO:0000313" key="2">
    <source>
        <dbReference type="EMBL" id="GAA4457724.1"/>
    </source>
</evidence>
<keyword evidence="3" id="KW-1185">Reference proteome</keyword>
<dbReference type="SUPFAM" id="SSF46689">
    <property type="entry name" value="Homeodomain-like"/>
    <property type="match status" value="1"/>
</dbReference>
<gene>
    <name evidence="2" type="ORF">GCM10023189_28900</name>
</gene>